<dbReference type="Pfam" id="PF13556">
    <property type="entry name" value="HTH_30"/>
    <property type="match status" value="1"/>
</dbReference>
<evidence type="ECO:0000313" key="4">
    <source>
        <dbReference type="EMBL" id="MDT0307407.1"/>
    </source>
</evidence>
<dbReference type="RefSeq" id="WP_311630351.1">
    <property type="nucleotide sequence ID" value="NZ_JAVREN010000011.1"/>
</dbReference>
<comment type="caution">
    <text evidence="4">The sequence shown here is derived from an EMBL/GenBank/DDBJ whole genome shotgun (WGS) entry which is preliminary data.</text>
</comment>
<feature type="domain" description="PucR-like N-terminal" evidence="3">
    <location>
        <begin position="15"/>
        <end position="177"/>
    </location>
</feature>
<dbReference type="EMBL" id="JAVREN010000011">
    <property type="protein sequence ID" value="MDT0307407.1"/>
    <property type="molecule type" value="Genomic_DNA"/>
</dbReference>
<dbReference type="InterPro" id="IPR025736">
    <property type="entry name" value="PucR_C-HTH_dom"/>
</dbReference>
<feature type="region of interest" description="Disordered" evidence="1">
    <location>
        <begin position="407"/>
        <end position="462"/>
    </location>
</feature>
<evidence type="ECO:0000313" key="5">
    <source>
        <dbReference type="Proteomes" id="UP001183388"/>
    </source>
</evidence>
<feature type="compositionally biased region" description="Low complexity" evidence="1">
    <location>
        <begin position="407"/>
        <end position="427"/>
    </location>
</feature>
<dbReference type="InterPro" id="IPR042070">
    <property type="entry name" value="PucR_C-HTH_sf"/>
</dbReference>
<gene>
    <name evidence="4" type="ORF">RM780_10575</name>
</gene>
<dbReference type="Pfam" id="PF25906">
    <property type="entry name" value="PucR-like_N"/>
    <property type="match status" value="1"/>
</dbReference>
<evidence type="ECO:0000259" key="2">
    <source>
        <dbReference type="Pfam" id="PF13556"/>
    </source>
</evidence>
<proteinExistence type="predicted"/>
<dbReference type="InterPro" id="IPR058663">
    <property type="entry name" value="PucR-like_N"/>
</dbReference>
<evidence type="ECO:0000256" key="1">
    <source>
        <dbReference type="SAM" id="MobiDB-lite"/>
    </source>
</evidence>
<name>A0ABU2L7D6_9ACTN</name>
<reference evidence="5" key="1">
    <citation type="submission" date="2023-07" db="EMBL/GenBank/DDBJ databases">
        <title>30 novel species of actinomycetes from the DSMZ collection.</title>
        <authorList>
            <person name="Nouioui I."/>
        </authorList>
    </citation>
    <scope>NUCLEOTIDE SEQUENCE [LARGE SCALE GENOMIC DNA]</scope>
    <source>
        <strain evidence="5">DSM 44917</strain>
    </source>
</reference>
<sequence>MTRTEAAAVLPHTPWQDLPQELARLLRPHLKDIATEVIRSIRHEVEVYRQPMDSLLGRYVVSAVHRSLEQFAELIDNPDTERNAEFFQRLGELEFVNGRSTDALQAAYRVGARVAARRFVQIARAASFPEEVTFSLSDAVLAHISNLSNEAVRGFTAARALSADDVLRARRALAERLLESGPSPLAEPVESLATRAGWSWPERVAVLVVPTADATLRAQLNEPTLAEVLTVRRGTGLDLIVPDPEGAGRLRRIQELFRERADGALVVGPTVPVEQCWLSLHCARLALRLERRGSPRAPRGIVQAADHLVDIHLLHGAQLGQLLGERALLPLQRLAPGKAARLAETLDALLMSWRRTAPEVAEALRIHPQTARHRMRQLDDLFGPQLADPSFRFAAMLALRTRSLTGTRPAGAAPAAPSGTPQAGAQARPASAGTQAPAPRPERKAPGVPGARGSNALSARRR</sequence>
<dbReference type="Proteomes" id="UP001183388">
    <property type="component" value="Unassembled WGS sequence"/>
</dbReference>
<dbReference type="Gene3D" id="1.10.10.2840">
    <property type="entry name" value="PucR C-terminal helix-turn-helix domain"/>
    <property type="match status" value="1"/>
</dbReference>
<evidence type="ECO:0000259" key="3">
    <source>
        <dbReference type="Pfam" id="PF25906"/>
    </source>
</evidence>
<accession>A0ABU2L7D6</accession>
<keyword evidence="5" id="KW-1185">Reference proteome</keyword>
<organism evidence="4 5">
    <name type="scientific">Streptomyces boetiae</name>
    <dbReference type="NCBI Taxonomy" id="3075541"/>
    <lineage>
        <taxon>Bacteria</taxon>
        <taxon>Bacillati</taxon>
        <taxon>Actinomycetota</taxon>
        <taxon>Actinomycetes</taxon>
        <taxon>Kitasatosporales</taxon>
        <taxon>Streptomycetaceae</taxon>
        <taxon>Streptomyces</taxon>
    </lineage>
</organism>
<protein>
    <submittedName>
        <fullName evidence="4">Helix-turn-helix domain-containing protein</fullName>
    </submittedName>
</protein>
<feature type="domain" description="PucR C-terminal helix-turn-helix" evidence="2">
    <location>
        <begin position="342"/>
        <end position="400"/>
    </location>
</feature>